<gene>
    <name evidence="6" type="ORF">N2K84_12965</name>
</gene>
<organism evidence="6 7">
    <name type="scientific">Gaoshiqia sediminis</name>
    <dbReference type="NCBI Taxonomy" id="2986998"/>
    <lineage>
        <taxon>Bacteria</taxon>
        <taxon>Pseudomonadati</taxon>
        <taxon>Bacteroidota</taxon>
        <taxon>Bacteroidia</taxon>
        <taxon>Marinilabiliales</taxon>
        <taxon>Prolixibacteraceae</taxon>
        <taxon>Gaoshiqia</taxon>
    </lineage>
</organism>
<dbReference type="GO" id="GO:0016887">
    <property type="term" value="F:ATP hydrolysis activity"/>
    <property type="evidence" value="ECO:0007669"/>
    <property type="project" value="InterPro"/>
</dbReference>
<keyword evidence="7" id="KW-1185">Reference proteome</keyword>
<protein>
    <submittedName>
        <fullName evidence="6">ATP-binding cassette domain-containing protein</fullName>
    </submittedName>
</protein>
<dbReference type="AlphaFoldDB" id="A0AA42CAE4"/>
<evidence type="ECO:0000256" key="1">
    <source>
        <dbReference type="ARBA" id="ARBA00005417"/>
    </source>
</evidence>
<keyword evidence="3" id="KW-0547">Nucleotide-binding</keyword>
<evidence type="ECO:0000313" key="7">
    <source>
        <dbReference type="Proteomes" id="UP001163821"/>
    </source>
</evidence>
<dbReference type="PANTHER" id="PTHR43117">
    <property type="entry name" value="OSMOPROTECTANT IMPORT ATP-BINDING PROTEIN OSMV"/>
    <property type="match status" value="1"/>
</dbReference>
<comment type="caution">
    <text evidence="6">The sequence shown here is derived from an EMBL/GenBank/DDBJ whole genome shotgun (WGS) entry which is preliminary data.</text>
</comment>
<dbReference type="Proteomes" id="UP001163821">
    <property type="component" value="Unassembled WGS sequence"/>
</dbReference>
<keyword evidence="4 6" id="KW-0067">ATP-binding</keyword>
<dbReference type="InterPro" id="IPR017871">
    <property type="entry name" value="ABC_transporter-like_CS"/>
</dbReference>
<name>A0AA42CAE4_9BACT</name>
<accession>A0AA42CAE4</accession>
<comment type="similarity">
    <text evidence="1">Belongs to the ABC transporter superfamily.</text>
</comment>
<dbReference type="SUPFAM" id="SSF52540">
    <property type="entry name" value="P-loop containing nucleoside triphosphate hydrolases"/>
    <property type="match status" value="1"/>
</dbReference>
<evidence type="ECO:0000256" key="4">
    <source>
        <dbReference type="ARBA" id="ARBA00022840"/>
    </source>
</evidence>
<dbReference type="RefSeq" id="WP_282592248.1">
    <property type="nucleotide sequence ID" value="NZ_JAPAAF010000019.1"/>
</dbReference>
<dbReference type="PROSITE" id="PS50893">
    <property type="entry name" value="ABC_TRANSPORTER_2"/>
    <property type="match status" value="1"/>
</dbReference>
<evidence type="ECO:0000256" key="3">
    <source>
        <dbReference type="ARBA" id="ARBA00022741"/>
    </source>
</evidence>
<evidence type="ECO:0000256" key="2">
    <source>
        <dbReference type="ARBA" id="ARBA00022448"/>
    </source>
</evidence>
<dbReference type="SMART" id="SM00382">
    <property type="entry name" value="AAA"/>
    <property type="match status" value="1"/>
</dbReference>
<dbReference type="EMBL" id="JAPAAF010000019">
    <property type="protein sequence ID" value="MCW0483647.1"/>
    <property type="molecule type" value="Genomic_DNA"/>
</dbReference>
<dbReference type="InterPro" id="IPR027417">
    <property type="entry name" value="P-loop_NTPase"/>
</dbReference>
<dbReference type="PANTHER" id="PTHR43117:SF4">
    <property type="entry name" value="OSMOPROTECTANT IMPORT ATP-BINDING PROTEIN OSMV"/>
    <property type="match status" value="1"/>
</dbReference>
<feature type="domain" description="ABC transporter" evidence="5">
    <location>
        <begin position="2"/>
        <end position="205"/>
    </location>
</feature>
<dbReference type="PROSITE" id="PS00211">
    <property type="entry name" value="ABC_TRANSPORTER_1"/>
    <property type="match status" value="1"/>
</dbReference>
<proteinExistence type="inferred from homology"/>
<dbReference type="InterPro" id="IPR003593">
    <property type="entry name" value="AAA+_ATPase"/>
</dbReference>
<dbReference type="GO" id="GO:0005524">
    <property type="term" value="F:ATP binding"/>
    <property type="evidence" value="ECO:0007669"/>
    <property type="project" value="UniProtKB-KW"/>
</dbReference>
<dbReference type="Pfam" id="PF00005">
    <property type="entry name" value="ABC_tran"/>
    <property type="match status" value="1"/>
</dbReference>
<evidence type="ECO:0000259" key="5">
    <source>
        <dbReference type="PROSITE" id="PS50893"/>
    </source>
</evidence>
<sequence length="206" mass="23666">MIRFKNVSLKLGNKQLLDQFNLNISKGDKVVFSAPSGSGKTSLLKLVLGFVEADGGKILFNKREVMPENMRFIRSQIGYLSQDIDFPNGRVSEVFQEIFSYTVNKNCHYSTVRLVEKLHEVQLNEEILRKNTSDISGGERQRLGWALILLLDRPVWLLDEPTSALDDKMKQFFIDYTVRSHKTVICVSHDTEWQVPPMKVISRFCP</sequence>
<keyword evidence="2" id="KW-0813">Transport</keyword>
<dbReference type="Gene3D" id="3.40.50.300">
    <property type="entry name" value="P-loop containing nucleotide triphosphate hydrolases"/>
    <property type="match status" value="1"/>
</dbReference>
<evidence type="ECO:0000313" key="6">
    <source>
        <dbReference type="EMBL" id="MCW0483647.1"/>
    </source>
</evidence>
<reference evidence="6" key="1">
    <citation type="submission" date="2022-10" db="EMBL/GenBank/DDBJ databases">
        <title>Gaoshiqiia sediminis gen. nov., sp. nov., isolated from coastal sediment.</title>
        <authorList>
            <person name="Yu W.X."/>
            <person name="Mu D.S."/>
            <person name="Du J.Z."/>
            <person name="Liang Y.Q."/>
        </authorList>
    </citation>
    <scope>NUCLEOTIDE SEQUENCE</scope>
    <source>
        <strain evidence="6">A06</strain>
    </source>
</reference>
<dbReference type="InterPro" id="IPR003439">
    <property type="entry name" value="ABC_transporter-like_ATP-bd"/>
</dbReference>